<sequence>MRSGGSRLVLAVMLLAMPLLPACSSTSSDPDTASDIKLQSLIAGPQRSEKNTRRDVYRHPYETLTFFGLRDDMTVVEIDPGSGAWWTEILAPYLRDHGQYYAAGPAADDTSAEAVSNRGGFAAKLASNPALYDKVKVTEFAGDRHDIAPPGTADMVLTFRNLHNWIADGSAEANLNAFYRALKPGGILGIEDHRGRADQPQDPEAASGYVREDYAIALVEKAGFKFVAESEVNANPKDTKDYPAGVWTLPPTLRLKDKDRAKYLAIGESDRFTLKFVKPQ</sequence>
<keyword evidence="2" id="KW-0808">Transferase</keyword>
<evidence type="ECO:0000313" key="3">
    <source>
        <dbReference type="Proteomes" id="UP001279642"/>
    </source>
</evidence>
<protein>
    <submittedName>
        <fullName evidence="2">Methyltransferase</fullName>
    </submittedName>
</protein>
<keyword evidence="1" id="KW-0732">Signal</keyword>
<dbReference type="EMBL" id="JAXCLW010000008">
    <property type="protein sequence ID" value="MDY0885245.1"/>
    <property type="molecule type" value="Genomic_DNA"/>
</dbReference>
<organism evidence="2 3">
    <name type="scientific">Dongia soli</name>
    <dbReference type="NCBI Taxonomy" id="600628"/>
    <lineage>
        <taxon>Bacteria</taxon>
        <taxon>Pseudomonadati</taxon>
        <taxon>Pseudomonadota</taxon>
        <taxon>Alphaproteobacteria</taxon>
        <taxon>Rhodospirillales</taxon>
        <taxon>Dongiaceae</taxon>
        <taxon>Dongia</taxon>
    </lineage>
</organism>
<comment type="caution">
    <text evidence="2">The sequence shown here is derived from an EMBL/GenBank/DDBJ whole genome shotgun (WGS) entry which is preliminary data.</text>
</comment>
<name>A0ABU5EID0_9PROT</name>
<keyword evidence="2" id="KW-0489">Methyltransferase</keyword>
<proteinExistence type="predicted"/>
<feature type="chain" id="PRO_5047495145" evidence="1">
    <location>
        <begin position="22"/>
        <end position="280"/>
    </location>
</feature>
<dbReference type="SUPFAM" id="SSF53335">
    <property type="entry name" value="S-adenosyl-L-methionine-dependent methyltransferases"/>
    <property type="match status" value="1"/>
</dbReference>
<dbReference type="Proteomes" id="UP001279642">
    <property type="component" value="Unassembled WGS sequence"/>
</dbReference>
<dbReference type="InterPro" id="IPR016980">
    <property type="entry name" value="S-AdoMet-dep_MeTrfase_Alr7345"/>
</dbReference>
<reference evidence="2 3" key="1">
    <citation type="journal article" date="2016" name="Antonie Van Leeuwenhoek">
        <title>Dongia soli sp. nov., isolated from soil from Dokdo, Korea.</title>
        <authorList>
            <person name="Kim D.U."/>
            <person name="Lee H."/>
            <person name="Kim H."/>
            <person name="Kim S.G."/>
            <person name="Ka J.O."/>
        </authorList>
    </citation>
    <scope>NUCLEOTIDE SEQUENCE [LARGE SCALE GENOMIC DNA]</scope>
    <source>
        <strain evidence="2 3">D78</strain>
    </source>
</reference>
<evidence type="ECO:0000313" key="2">
    <source>
        <dbReference type="EMBL" id="MDY0885245.1"/>
    </source>
</evidence>
<gene>
    <name evidence="2" type="ORF">SMD27_20555</name>
</gene>
<keyword evidence="3" id="KW-1185">Reference proteome</keyword>
<feature type="signal peptide" evidence="1">
    <location>
        <begin position="1"/>
        <end position="21"/>
    </location>
</feature>
<dbReference type="InterPro" id="IPR029063">
    <property type="entry name" value="SAM-dependent_MTases_sf"/>
</dbReference>
<dbReference type="PIRSF" id="PIRSF031679">
    <property type="entry name" value="Mtase_Alr7345_prd"/>
    <property type="match status" value="1"/>
</dbReference>
<dbReference type="RefSeq" id="WP_320510319.1">
    <property type="nucleotide sequence ID" value="NZ_JAXCLW010000008.1"/>
</dbReference>
<dbReference type="GO" id="GO:0008168">
    <property type="term" value="F:methyltransferase activity"/>
    <property type="evidence" value="ECO:0007669"/>
    <property type="project" value="UniProtKB-KW"/>
</dbReference>
<dbReference type="GO" id="GO:0032259">
    <property type="term" value="P:methylation"/>
    <property type="evidence" value="ECO:0007669"/>
    <property type="project" value="UniProtKB-KW"/>
</dbReference>
<accession>A0ABU5EID0</accession>
<evidence type="ECO:0000256" key="1">
    <source>
        <dbReference type="SAM" id="SignalP"/>
    </source>
</evidence>
<dbReference type="Gene3D" id="3.40.50.150">
    <property type="entry name" value="Vaccinia Virus protein VP39"/>
    <property type="match status" value="1"/>
</dbReference>